<keyword evidence="2" id="KW-0255">Endonuclease</keyword>
<name>A0ABV2HNM9_9HYPH</name>
<feature type="domain" description="DUF559" evidence="1">
    <location>
        <begin position="13"/>
        <end position="117"/>
    </location>
</feature>
<evidence type="ECO:0000313" key="3">
    <source>
        <dbReference type="Proteomes" id="UP001549036"/>
    </source>
</evidence>
<dbReference type="SUPFAM" id="SSF52980">
    <property type="entry name" value="Restriction endonuclease-like"/>
    <property type="match status" value="1"/>
</dbReference>
<reference evidence="2 3" key="1">
    <citation type="submission" date="2024-06" db="EMBL/GenBank/DDBJ databases">
        <title>Genomic Encyclopedia of Type Strains, Phase IV (KMG-IV): sequencing the most valuable type-strain genomes for metagenomic binning, comparative biology and taxonomic classification.</title>
        <authorList>
            <person name="Goeker M."/>
        </authorList>
    </citation>
    <scope>NUCLEOTIDE SEQUENCE [LARGE SCALE GENOMIC DNA]</scope>
    <source>
        <strain evidence="2 3">DSM 29846</strain>
    </source>
</reference>
<keyword evidence="2" id="KW-0378">Hydrolase</keyword>
<dbReference type="Proteomes" id="UP001549036">
    <property type="component" value="Unassembled WGS sequence"/>
</dbReference>
<gene>
    <name evidence="2" type="ORF">ABID26_001569</name>
</gene>
<accession>A0ABV2HNM9</accession>
<dbReference type="InterPro" id="IPR047216">
    <property type="entry name" value="Endonuclease_DUF559_bact"/>
</dbReference>
<dbReference type="Pfam" id="PF04480">
    <property type="entry name" value="DUF559"/>
    <property type="match status" value="1"/>
</dbReference>
<dbReference type="InterPro" id="IPR011335">
    <property type="entry name" value="Restrct_endonuc-II-like"/>
</dbReference>
<proteinExistence type="predicted"/>
<comment type="caution">
    <text evidence="2">The sequence shown here is derived from an EMBL/GenBank/DDBJ whole genome shotgun (WGS) entry which is preliminary data.</text>
</comment>
<dbReference type="GO" id="GO:0004519">
    <property type="term" value="F:endonuclease activity"/>
    <property type="evidence" value="ECO:0007669"/>
    <property type="project" value="UniProtKB-KW"/>
</dbReference>
<dbReference type="PANTHER" id="PTHR38590">
    <property type="entry name" value="BLL0828 PROTEIN"/>
    <property type="match status" value="1"/>
</dbReference>
<dbReference type="PANTHER" id="PTHR38590:SF1">
    <property type="entry name" value="BLL0828 PROTEIN"/>
    <property type="match status" value="1"/>
</dbReference>
<evidence type="ECO:0000313" key="2">
    <source>
        <dbReference type="EMBL" id="MET3592185.1"/>
    </source>
</evidence>
<keyword evidence="2" id="KW-0540">Nuclease</keyword>
<organism evidence="2 3">
    <name type="scientific">Mesorhizobium shonense</name>
    <dbReference type="NCBI Taxonomy" id="1209948"/>
    <lineage>
        <taxon>Bacteria</taxon>
        <taxon>Pseudomonadati</taxon>
        <taxon>Pseudomonadota</taxon>
        <taxon>Alphaproteobacteria</taxon>
        <taxon>Hyphomicrobiales</taxon>
        <taxon>Phyllobacteriaceae</taxon>
        <taxon>Mesorhizobium</taxon>
    </lineage>
</organism>
<protein>
    <submittedName>
        <fullName evidence="2">Very-short-patch-repair endonuclease</fullName>
    </submittedName>
</protein>
<keyword evidence="3" id="KW-1185">Reference proteome</keyword>
<dbReference type="CDD" id="cd01038">
    <property type="entry name" value="Endonuclease_DUF559"/>
    <property type="match status" value="1"/>
</dbReference>
<dbReference type="InterPro" id="IPR007569">
    <property type="entry name" value="DUF559"/>
</dbReference>
<evidence type="ECO:0000259" key="1">
    <source>
        <dbReference type="Pfam" id="PF04480"/>
    </source>
</evidence>
<dbReference type="EMBL" id="JBEPLM010000002">
    <property type="protein sequence ID" value="MET3592185.1"/>
    <property type="molecule type" value="Genomic_DNA"/>
</dbReference>
<dbReference type="Gene3D" id="3.40.960.10">
    <property type="entry name" value="VSR Endonuclease"/>
    <property type="match status" value="1"/>
</dbReference>
<sequence length="143" mass="16756">MRGSAVRGPVIETTKRARRLRQSDNDAENALWIELRDRRLNGNKFVRQFPIGPYFADFACRECQLVVEVDGSQHFANKRDQIRDRFMVSAGWSILRFWNIDVLKEREAVLETILAAVEQRLERHIDTHDLRFFAAEGYGETYP</sequence>